<proteinExistence type="predicted"/>
<keyword evidence="1" id="KW-0472">Membrane</keyword>
<feature type="transmembrane region" description="Helical" evidence="1">
    <location>
        <begin position="107"/>
        <end position="131"/>
    </location>
</feature>
<evidence type="ECO:0000256" key="1">
    <source>
        <dbReference type="SAM" id="Phobius"/>
    </source>
</evidence>
<gene>
    <name evidence="2" type="ORF">Sradi_3461000</name>
</gene>
<sequence>MQVYQQRSWTLTLGAKAKNLDFKFKASSVLPVCKLFRFSVQFKLHPYFLEIKSKPVSSFFLKSKSLKLKFLEILKKFQSRRAKNKGIVRSWRAHKNYLYGRRKTPWIWLWVLVFAMVGGFIIMQLSCYLGGGFLWKYSWKAINYAAPSGFLYQLSKAIIRHFQVIFDGICGWLGF</sequence>
<keyword evidence="1" id="KW-0812">Transmembrane</keyword>
<accession>A0AAW2R7C1</accession>
<reference evidence="2" key="1">
    <citation type="submission" date="2020-06" db="EMBL/GenBank/DDBJ databases">
        <authorList>
            <person name="Li T."/>
            <person name="Hu X."/>
            <person name="Zhang T."/>
            <person name="Song X."/>
            <person name="Zhang H."/>
            <person name="Dai N."/>
            <person name="Sheng W."/>
            <person name="Hou X."/>
            <person name="Wei L."/>
        </authorList>
    </citation>
    <scope>NUCLEOTIDE SEQUENCE</scope>
    <source>
        <strain evidence="2">G02</strain>
        <tissue evidence="2">Leaf</tissue>
    </source>
</reference>
<reference evidence="2" key="2">
    <citation type="journal article" date="2024" name="Plant">
        <title>Genomic evolution and insights into agronomic trait innovations of Sesamum species.</title>
        <authorList>
            <person name="Miao H."/>
            <person name="Wang L."/>
            <person name="Qu L."/>
            <person name="Liu H."/>
            <person name="Sun Y."/>
            <person name="Le M."/>
            <person name="Wang Q."/>
            <person name="Wei S."/>
            <person name="Zheng Y."/>
            <person name="Lin W."/>
            <person name="Duan Y."/>
            <person name="Cao H."/>
            <person name="Xiong S."/>
            <person name="Wang X."/>
            <person name="Wei L."/>
            <person name="Li C."/>
            <person name="Ma Q."/>
            <person name="Ju M."/>
            <person name="Zhao R."/>
            <person name="Li G."/>
            <person name="Mu C."/>
            <person name="Tian Q."/>
            <person name="Mei H."/>
            <person name="Zhang T."/>
            <person name="Gao T."/>
            <person name="Zhang H."/>
        </authorList>
    </citation>
    <scope>NUCLEOTIDE SEQUENCE</scope>
    <source>
        <strain evidence="2">G02</strain>
    </source>
</reference>
<dbReference type="EMBL" id="JACGWJ010000014">
    <property type="protein sequence ID" value="KAL0375453.1"/>
    <property type="molecule type" value="Genomic_DNA"/>
</dbReference>
<organism evidence="2">
    <name type="scientific">Sesamum radiatum</name>
    <name type="common">Black benniseed</name>
    <dbReference type="NCBI Taxonomy" id="300843"/>
    <lineage>
        <taxon>Eukaryota</taxon>
        <taxon>Viridiplantae</taxon>
        <taxon>Streptophyta</taxon>
        <taxon>Embryophyta</taxon>
        <taxon>Tracheophyta</taxon>
        <taxon>Spermatophyta</taxon>
        <taxon>Magnoliopsida</taxon>
        <taxon>eudicotyledons</taxon>
        <taxon>Gunneridae</taxon>
        <taxon>Pentapetalae</taxon>
        <taxon>asterids</taxon>
        <taxon>lamiids</taxon>
        <taxon>Lamiales</taxon>
        <taxon>Pedaliaceae</taxon>
        <taxon>Sesamum</taxon>
    </lineage>
</organism>
<keyword evidence="1" id="KW-1133">Transmembrane helix</keyword>
<evidence type="ECO:0000313" key="2">
    <source>
        <dbReference type="EMBL" id="KAL0375453.1"/>
    </source>
</evidence>
<protein>
    <submittedName>
        <fullName evidence="2">Uncharacterized protein</fullName>
    </submittedName>
</protein>
<name>A0AAW2R7C1_SESRA</name>
<dbReference type="AlphaFoldDB" id="A0AAW2R7C1"/>
<comment type="caution">
    <text evidence="2">The sequence shown here is derived from an EMBL/GenBank/DDBJ whole genome shotgun (WGS) entry which is preliminary data.</text>
</comment>